<name>A0AAW9S5B7_9BACT</name>
<gene>
    <name evidence="4" type="ORF">AAG747_10135</name>
</gene>
<organism evidence="4 5">
    <name type="scientific">Rapidithrix thailandica</name>
    <dbReference type="NCBI Taxonomy" id="413964"/>
    <lineage>
        <taxon>Bacteria</taxon>
        <taxon>Pseudomonadati</taxon>
        <taxon>Bacteroidota</taxon>
        <taxon>Cytophagia</taxon>
        <taxon>Cytophagales</taxon>
        <taxon>Flammeovirgaceae</taxon>
        <taxon>Rapidithrix</taxon>
    </lineage>
</organism>
<evidence type="ECO:0000313" key="5">
    <source>
        <dbReference type="Proteomes" id="UP001403385"/>
    </source>
</evidence>
<dbReference type="Gene3D" id="2.70.98.70">
    <property type="match status" value="1"/>
</dbReference>
<feature type="chain" id="PRO_5043690308" evidence="2">
    <location>
        <begin position="20"/>
        <end position="650"/>
    </location>
</feature>
<dbReference type="AlphaFoldDB" id="A0AAW9S5B7"/>
<dbReference type="EMBL" id="JBDKWZ010000005">
    <property type="protein sequence ID" value="MEN7548266.1"/>
    <property type="molecule type" value="Genomic_DNA"/>
</dbReference>
<dbReference type="Pfam" id="PF07940">
    <property type="entry name" value="Hepar_II_III_C"/>
    <property type="match status" value="1"/>
</dbReference>
<dbReference type="Gene3D" id="1.50.10.100">
    <property type="entry name" value="Chondroitin AC/alginate lyase"/>
    <property type="match status" value="1"/>
</dbReference>
<keyword evidence="2" id="KW-0732">Signal</keyword>
<sequence>MKKITFWLISFLMSSMLYAQHTVTPRNLLTQQLTATQAGHLVEQAGQWKPFPAYRNRDAWERLPAYVREHYIRAGEKALDYEWPSLPASLYIQFAQNGNRSNYQAVFSARRNKLKDLVLAEMMEGEGRFMTQIMTGVWLVCEETSWVIPAHLSLQKDGATPLPNYAEHIIDLTAAETGNTLAWIHYLLKEELDKLTPLISQRIEEEVQQRILIPGLERKDFWWMGYGGRFVNNWNPWIASNWLSCVLLMEKDPQRKVEALEKIAQCVDHFINYYPEDGGCDEGPAYWGHAGGSLLDCLTQFKDITDGKVNLFTEPLVRKIGQYIYKAYISSGNYFVNFADAPAKAKPYPDLIFQYGKSIEDEMMMSFAAFLAQSQAHNGQYLPHGNNMRRLLTALFQLNDLQQVPAKEPLSGSAWLPDTQVFTAREHAGSTKGFYVAAKGGHNNESHNHNDVGNFILYYDGKPVVIDVGVETYSKKTFSRERYSIWTMQSGYHSLPTINGVMQKNGNAYKARGVQFSESSKQIQFSLDIAKAYPEQAAVSTWKRSVQLKKGKNVTVTEQYALKEIKGETFISLMTPCQVVIDSKGKILFTGESTLRLVYDAKQIIPEVEKVAIEDKKLQNSWGKQLNRLVLKLKNPKLKQKVAYSFEKVD</sequence>
<dbReference type="GO" id="GO:0030313">
    <property type="term" value="C:cell envelope"/>
    <property type="evidence" value="ECO:0007669"/>
    <property type="project" value="UniProtKB-SubCell"/>
</dbReference>
<protein>
    <submittedName>
        <fullName evidence="4">Heparinase II/III family protein</fullName>
    </submittedName>
</protein>
<dbReference type="RefSeq" id="WP_346821046.1">
    <property type="nucleotide sequence ID" value="NZ_JBDKWZ010000005.1"/>
</dbReference>
<dbReference type="InterPro" id="IPR008929">
    <property type="entry name" value="Chondroitin_lyas"/>
</dbReference>
<dbReference type="Proteomes" id="UP001403385">
    <property type="component" value="Unassembled WGS sequence"/>
</dbReference>
<evidence type="ECO:0000313" key="4">
    <source>
        <dbReference type="EMBL" id="MEN7548266.1"/>
    </source>
</evidence>
<comment type="caution">
    <text evidence="4">The sequence shown here is derived from an EMBL/GenBank/DDBJ whole genome shotgun (WGS) entry which is preliminary data.</text>
</comment>
<evidence type="ECO:0000259" key="3">
    <source>
        <dbReference type="Pfam" id="PF07940"/>
    </source>
</evidence>
<keyword evidence="5" id="KW-1185">Reference proteome</keyword>
<reference evidence="4 5" key="1">
    <citation type="submission" date="2024-04" db="EMBL/GenBank/DDBJ databases">
        <title>Novel genus in family Flammeovirgaceae.</title>
        <authorList>
            <person name="Nguyen T.H."/>
            <person name="Vuong T.Q."/>
            <person name="Le H."/>
            <person name="Kim S.-G."/>
        </authorList>
    </citation>
    <scope>NUCLEOTIDE SEQUENCE [LARGE SCALE GENOMIC DNA]</scope>
    <source>
        <strain evidence="4 5">JCM 23209</strain>
    </source>
</reference>
<dbReference type="GO" id="GO:0016829">
    <property type="term" value="F:lyase activity"/>
    <property type="evidence" value="ECO:0007669"/>
    <property type="project" value="InterPro"/>
</dbReference>
<evidence type="ECO:0000256" key="2">
    <source>
        <dbReference type="SAM" id="SignalP"/>
    </source>
</evidence>
<comment type="subcellular location">
    <subcellularLocation>
        <location evidence="1">Cell envelope</location>
    </subcellularLocation>
</comment>
<proteinExistence type="predicted"/>
<feature type="domain" description="Heparinase II/III-like C-terminal" evidence="3">
    <location>
        <begin position="414"/>
        <end position="557"/>
    </location>
</feature>
<evidence type="ECO:0000256" key="1">
    <source>
        <dbReference type="ARBA" id="ARBA00004196"/>
    </source>
</evidence>
<feature type="signal peptide" evidence="2">
    <location>
        <begin position="1"/>
        <end position="19"/>
    </location>
</feature>
<dbReference type="InterPro" id="IPR012480">
    <property type="entry name" value="Hepar_II_III_C"/>
</dbReference>
<accession>A0AAW9S5B7</accession>